<keyword evidence="1" id="KW-1133">Transmembrane helix</keyword>
<accession>A0AAJ6NTY1</accession>
<dbReference type="EMBL" id="CP124543">
    <property type="protein sequence ID" value="WGV26343.1"/>
    <property type="molecule type" value="Genomic_DNA"/>
</dbReference>
<keyword evidence="3" id="KW-1185">Reference proteome</keyword>
<dbReference type="KEGG" id="hbq:QI031_02180"/>
<proteinExistence type="predicted"/>
<name>A0AAJ6NTY1_9CYAN</name>
<evidence type="ECO:0000313" key="2">
    <source>
        <dbReference type="EMBL" id="WGV26343.1"/>
    </source>
</evidence>
<dbReference type="Proteomes" id="UP001223520">
    <property type="component" value="Chromosome"/>
</dbReference>
<keyword evidence="1" id="KW-0472">Membrane</keyword>
<organism evidence="2 3">
    <name type="scientific">Halotia branconii CENA392</name>
    <dbReference type="NCBI Taxonomy" id="1539056"/>
    <lineage>
        <taxon>Bacteria</taxon>
        <taxon>Bacillati</taxon>
        <taxon>Cyanobacteriota</taxon>
        <taxon>Cyanophyceae</taxon>
        <taxon>Nostocales</taxon>
        <taxon>Nodulariaceae</taxon>
        <taxon>Halotia</taxon>
    </lineage>
</organism>
<protein>
    <submittedName>
        <fullName evidence="2">Uncharacterized protein</fullName>
    </submittedName>
</protein>
<gene>
    <name evidence="2" type="ORF">QI031_02180</name>
</gene>
<dbReference type="AlphaFoldDB" id="A0AAJ6NTY1"/>
<keyword evidence="1" id="KW-0812">Transmembrane</keyword>
<reference evidence="2 3" key="1">
    <citation type="journal article" date="2023" name="Limnol Oceanogr Lett">
        <title>Environmental adaptations by the intertidal Antarctic cyanobacterium Halotia branconii CENA392 as revealed using long-read genome sequencing.</title>
        <authorList>
            <person name="Dextro R.B."/>
            <person name="Delbaje E."/>
            <person name="Freitas P.N.N."/>
            <person name="Geraldes V."/>
            <person name="Pinto E."/>
            <person name="Long P.F."/>
            <person name="Fiore M.F."/>
        </authorList>
    </citation>
    <scope>NUCLEOTIDE SEQUENCE [LARGE SCALE GENOMIC DNA]</scope>
    <source>
        <strain evidence="2 3">CENA392</strain>
    </source>
</reference>
<sequence length="51" mass="5542">MITSLLKRFEVVLKPIFSPIFSWALVQSVVAIAVATAANVTVIINSLRISL</sequence>
<evidence type="ECO:0000313" key="3">
    <source>
        <dbReference type="Proteomes" id="UP001223520"/>
    </source>
</evidence>
<dbReference type="RefSeq" id="WP_281483596.1">
    <property type="nucleotide sequence ID" value="NZ_CP124543.1"/>
</dbReference>
<evidence type="ECO:0000256" key="1">
    <source>
        <dbReference type="SAM" id="Phobius"/>
    </source>
</evidence>
<feature type="transmembrane region" description="Helical" evidence="1">
    <location>
        <begin position="20"/>
        <end position="44"/>
    </location>
</feature>